<gene>
    <name evidence="2" type="ORF">AYL99_03237</name>
</gene>
<dbReference type="GeneID" id="30007407"/>
<dbReference type="EMBL" id="LVYI01000002">
    <property type="protein sequence ID" value="OAP64010.1"/>
    <property type="molecule type" value="Genomic_DNA"/>
</dbReference>
<sequence length="286" mass="31448">MAGGLAKSGQTTSRSSSRRKSSRSNQRSVKFDDEIVPPSEGSSSAEDNKNRPESHAEDGPFDQEKIDKIWEKLNTADPWPIQFANVIRERQSGLNKKLTAIKEESAWDKQSFEAEIAPLLQSALGGFASGLPSDPPDKPTPIHVQFLGAEGQMYCDAMVNLLKQSGALLFAYDELAGRPAYTSRLQETRTSFEKDKGVSVSSIEAGKKITGMEIEKLLADKFHEVRDLHGLTIEEEQKGRMLLSHGTDQQEAAVSKQTPGWGNIARDTEMAIERLCFAGHGQASDR</sequence>
<dbReference type="Proteomes" id="UP000078343">
    <property type="component" value="Unassembled WGS sequence"/>
</dbReference>
<feature type="compositionally biased region" description="Basic and acidic residues" evidence="1">
    <location>
        <begin position="46"/>
        <end position="65"/>
    </location>
</feature>
<evidence type="ECO:0000313" key="2">
    <source>
        <dbReference type="EMBL" id="OAP64010.1"/>
    </source>
</evidence>
<evidence type="ECO:0000256" key="1">
    <source>
        <dbReference type="SAM" id="MobiDB-lite"/>
    </source>
</evidence>
<dbReference type="STRING" id="1367422.A0A178ZW33"/>
<accession>A0A178ZW33</accession>
<reference evidence="2 3" key="1">
    <citation type="submission" date="2016-04" db="EMBL/GenBank/DDBJ databases">
        <title>Draft genome of Fonsecaea erecta CBS 125763.</title>
        <authorList>
            <person name="Weiss V.A."/>
            <person name="Vicente V.A."/>
            <person name="Raittz R.T."/>
            <person name="Moreno L.F."/>
            <person name="De Souza E.M."/>
            <person name="Pedrosa F.O."/>
            <person name="Steffens M.B."/>
            <person name="Faoro H."/>
            <person name="Tadra-Sfeir M.Z."/>
            <person name="Najafzadeh M.J."/>
            <person name="Felipe M.S."/>
            <person name="Teixeira M."/>
            <person name="Sun J."/>
            <person name="Xi L."/>
            <person name="Gomes R."/>
            <person name="De Azevedo C.M."/>
            <person name="Salgado C.G."/>
            <person name="Da Silva M.B."/>
            <person name="Nascimento M.F."/>
            <person name="Queiroz-Telles F."/>
            <person name="Attili D.S."/>
            <person name="Gorbushina A."/>
        </authorList>
    </citation>
    <scope>NUCLEOTIDE SEQUENCE [LARGE SCALE GENOMIC DNA]</scope>
    <source>
        <strain evidence="2 3">CBS 125763</strain>
    </source>
</reference>
<feature type="region of interest" description="Disordered" evidence="1">
    <location>
        <begin position="1"/>
        <end position="65"/>
    </location>
</feature>
<dbReference type="AlphaFoldDB" id="A0A178ZW33"/>
<dbReference type="OrthoDB" id="4143634at2759"/>
<name>A0A178ZW33_9EURO</name>
<comment type="caution">
    <text evidence="2">The sequence shown here is derived from an EMBL/GenBank/DDBJ whole genome shotgun (WGS) entry which is preliminary data.</text>
</comment>
<organism evidence="2 3">
    <name type="scientific">Fonsecaea erecta</name>
    <dbReference type="NCBI Taxonomy" id="1367422"/>
    <lineage>
        <taxon>Eukaryota</taxon>
        <taxon>Fungi</taxon>
        <taxon>Dikarya</taxon>
        <taxon>Ascomycota</taxon>
        <taxon>Pezizomycotina</taxon>
        <taxon>Eurotiomycetes</taxon>
        <taxon>Chaetothyriomycetidae</taxon>
        <taxon>Chaetothyriales</taxon>
        <taxon>Herpotrichiellaceae</taxon>
        <taxon>Fonsecaea</taxon>
    </lineage>
</organism>
<keyword evidence="3" id="KW-1185">Reference proteome</keyword>
<evidence type="ECO:0000313" key="3">
    <source>
        <dbReference type="Proteomes" id="UP000078343"/>
    </source>
</evidence>
<proteinExistence type="predicted"/>
<dbReference type="RefSeq" id="XP_018697377.1">
    <property type="nucleotide sequence ID" value="XM_018834753.1"/>
</dbReference>
<protein>
    <submittedName>
        <fullName evidence="2">Uncharacterized protein</fullName>
    </submittedName>
</protein>